<organism evidence="3 4">
    <name type="scientific">Ferrimonas marina</name>
    <dbReference type="NCBI Taxonomy" id="299255"/>
    <lineage>
        <taxon>Bacteria</taxon>
        <taxon>Pseudomonadati</taxon>
        <taxon>Pseudomonadota</taxon>
        <taxon>Gammaproteobacteria</taxon>
        <taxon>Alteromonadales</taxon>
        <taxon>Ferrimonadaceae</taxon>
        <taxon>Ferrimonas</taxon>
    </lineage>
</organism>
<dbReference type="OrthoDB" id="9814425at2"/>
<sequence length="142" mass="15665">MNAQTQSEQTLMELEREAYRRTMARDIAWMKALHAKDALMFSPGSEAKLASDVYDAALAQQPEQSRSESDSGAQTEGGQGNGGFFWEPVSAQVSASDDMGWVHGVITITDADGKQRHGKYVSVWVKENGQWKVAAEIRNNND</sequence>
<name>A0A1M5N9Q4_9GAMM</name>
<dbReference type="Gene3D" id="3.10.450.50">
    <property type="match status" value="1"/>
</dbReference>
<dbReference type="Proteomes" id="UP000184268">
    <property type="component" value="Unassembled WGS sequence"/>
</dbReference>
<dbReference type="EMBL" id="FQXG01000001">
    <property type="protein sequence ID" value="SHG85929.1"/>
    <property type="molecule type" value="Genomic_DNA"/>
</dbReference>
<dbReference type="InterPro" id="IPR032710">
    <property type="entry name" value="NTF2-like_dom_sf"/>
</dbReference>
<dbReference type="STRING" id="299255.SAMN02745129_0937"/>
<dbReference type="AlphaFoldDB" id="A0A1M5N9Q4"/>
<dbReference type="SUPFAM" id="SSF54427">
    <property type="entry name" value="NTF2-like"/>
    <property type="match status" value="1"/>
</dbReference>
<gene>
    <name evidence="3" type="ORF">SAMN02745129_0937</name>
</gene>
<protein>
    <recommendedName>
        <fullName evidence="2">DUF4440 domain-containing protein</fullName>
    </recommendedName>
</protein>
<dbReference type="InterPro" id="IPR027843">
    <property type="entry name" value="DUF4440"/>
</dbReference>
<dbReference type="RefSeq" id="WP_067654479.1">
    <property type="nucleotide sequence ID" value="NZ_FQXG01000001.1"/>
</dbReference>
<evidence type="ECO:0000313" key="4">
    <source>
        <dbReference type="Proteomes" id="UP000184268"/>
    </source>
</evidence>
<feature type="domain" description="DUF4440" evidence="2">
    <location>
        <begin position="12"/>
        <end position="133"/>
    </location>
</feature>
<keyword evidence="4" id="KW-1185">Reference proteome</keyword>
<proteinExistence type="predicted"/>
<evidence type="ECO:0000259" key="2">
    <source>
        <dbReference type="Pfam" id="PF14534"/>
    </source>
</evidence>
<evidence type="ECO:0000313" key="3">
    <source>
        <dbReference type="EMBL" id="SHG85929.1"/>
    </source>
</evidence>
<feature type="region of interest" description="Disordered" evidence="1">
    <location>
        <begin position="53"/>
        <end position="87"/>
    </location>
</feature>
<evidence type="ECO:0000256" key="1">
    <source>
        <dbReference type="SAM" id="MobiDB-lite"/>
    </source>
</evidence>
<dbReference type="Pfam" id="PF14534">
    <property type="entry name" value="DUF4440"/>
    <property type="match status" value="1"/>
</dbReference>
<accession>A0A1M5N9Q4</accession>
<reference evidence="3 4" key="1">
    <citation type="submission" date="2016-11" db="EMBL/GenBank/DDBJ databases">
        <authorList>
            <person name="Jaros S."/>
            <person name="Januszkiewicz K."/>
            <person name="Wedrychowicz H."/>
        </authorList>
    </citation>
    <scope>NUCLEOTIDE SEQUENCE [LARGE SCALE GENOMIC DNA]</scope>
    <source>
        <strain evidence="3 4">DSM 16917</strain>
    </source>
</reference>